<organism evidence="1 2">
    <name type="scientific">Botryobasidium botryosum (strain FD-172 SS1)</name>
    <dbReference type="NCBI Taxonomy" id="930990"/>
    <lineage>
        <taxon>Eukaryota</taxon>
        <taxon>Fungi</taxon>
        <taxon>Dikarya</taxon>
        <taxon>Basidiomycota</taxon>
        <taxon>Agaricomycotina</taxon>
        <taxon>Agaricomycetes</taxon>
        <taxon>Cantharellales</taxon>
        <taxon>Botryobasidiaceae</taxon>
        <taxon>Botryobasidium</taxon>
    </lineage>
</organism>
<gene>
    <name evidence="1" type="ORF">BOTBODRAFT_178747</name>
</gene>
<dbReference type="EMBL" id="KL198074">
    <property type="protein sequence ID" value="KDQ09832.1"/>
    <property type="molecule type" value="Genomic_DNA"/>
</dbReference>
<keyword evidence="2" id="KW-1185">Reference proteome</keyword>
<accession>A0A067MDC1</accession>
<dbReference type="InParanoid" id="A0A067MDC1"/>
<dbReference type="AlphaFoldDB" id="A0A067MDC1"/>
<dbReference type="HOGENOM" id="CLU_377208_0_0_1"/>
<dbReference type="Proteomes" id="UP000027195">
    <property type="component" value="Unassembled WGS sequence"/>
</dbReference>
<proteinExistence type="predicted"/>
<evidence type="ECO:0000313" key="1">
    <source>
        <dbReference type="EMBL" id="KDQ09832.1"/>
    </source>
</evidence>
<name>A0A067MDC1_BOTB1</name>
<evidence type="ECO:0000313" key="2">
    <source>
        <dbReference type="Proteomes" id="UP000027195"/>
    </source>
</evidence>
<sequence length="735" mass="80138">MISLTPSGEKSADFMEKSKKKINFPFGIKSFSEKKDWASCLRELDADSAPPESAIGALASRTNDLLASWFDPTYLSRGPSSAGNVKHHTGNLVDIFQRMGIDEETAPLCELVDIFADDDFLRNLHHHLRTASARLGIHRPSGRKSWSAQRKKYLDTLKGPVEDLCPALLCSDLADRTKRLQDFQNAHPSHALLLDRTKAAGTSSPFGEYALKQPPSNSNRTRDLRFFVQDVACALHFEAIPPPTPHRRSVTVEPVNLHDPDERQTAENFKRWAIQVVPHFAQAALSTGGDPIEKSTQLLEYIFEALDPPIEAAQTAPLPRDFEEDALAEVVEAAYARVQGKRKPPTHVAPSSLFLFLPTRVLLSRELCIPRTFYGTLNVLFSAPTDPMSDDCLANRLGSPVALTVPQSGEDYTHGTCHAALEALGGPRFWISPSGSSKVEPEYPPLYCAVASARQPAMLSRPALSTSNAAEAYNLLLSIQRKGRPVDPLFFLLARSPIHPLADLEVSFEKARTPKENIINISRTVQRSTVVSTGDLAQTPPHILLLFPFAPPPPLFRLFSLTRVSTASTTTSTSSLLSSPASSPSFAFSCASSNLLIIACPSPISLLSLAILHVLSHVPPKRLHHLLKSRHDANRPLLQPFLIHSVTGSAFSCFRASSASKFDLGLPAHLYLGSPGDLPRCFLPLAFPHHRVHSALDGCATLVGTIGVRAKIPPNLPGLHAYPARCSASLSRAPV</sequence>
<protein>
    <submittedName>
        <fullName evidence="1">Uncharacterized protein</fullName>
    </submittedName>
</protein>
<reference evidence="2" key="1">
    <citation type="journal article" date="2014" name="Proc. Natl. Acad. Sci. U.S.A.">
        <title>Extensive sampling of basidiomycete genomes demonstrates inadequacy of the white-rot/brown-rot paradigm for wood decay fungi.</title>
        <authorList>
            <person name="Riley R."/>
            <person name="Salamov A.A."/>
            <person name="Brown D.W."/>
            <person name="Nagy L.G."/>
            <person name="Floudas D."/>
            <person name="Held B.W."/>
            <person name="Levasseur A."/>
            <person name="Lombard V."/>
            <person name="Morin E."/>
            <person name="Otillar R."/>
            <person name="Lindquist E.A."/>
            <person name="Sun H."/>
            <person name="LaButti K.M."/>
            <person name="Schmutz J."/>
            <person name="Jabbour D."/>
            <person name="Luo H."/>
            <person name="Baker S.E."/>
            <person name="Pisabarro A.G."/>
            <person name="Walton J.D."/>
            <person name="Blanchette R.A."/>
            <person name="Henrissat B."/>
            <person name="Martin F."/>
            <person name="Cullen D."/>
            <person name="Hibbett D.S."/>
            <person name="Grigoriev I.V."/>
        </authorList>
    </citation>
    <scope>NUCLEOTIDE SEQUENCE [LARGE SCALE GENOMIC DNA]</scope>
    <source>
        <strain evidence="2">FD-172 SS1</strain>
    </source>
</reference>